<dbReference type="KEGG" id="moy:CVS54_03039"/>
<evidence type="ECO:0000313" key="2">
    <source>
        <dbReference type="EMBL" id="AZS41680.1"/>
    </source>
</evidence>
<evidence type="ECO:0000313" key="3">
    <source>
        <dbReference type="Proteomes" id="UP000274841"/>
    </source>
</evidence>
<dbReference type="AlphaFoldDB" id="A0A147DXW5"/>
<organism evidence="2 3">
    <name type="scientific">Microbacterium oxydans</name>
    <dbReference type="NCBI Taxonomy" id="82380"/>
    <lineage>
        <taxon>Bacteria</taxon>
        <taxon>Bacillati</taxon>
        <taxon>Actinomycetota</taxon>
        <taxon>Actinomycetes</taxon>
        <taxon>Micrococcales</taxon>
        <taxon>Microbacteriaceae</taxon>
        <taxon>Microbacterium</taxon>
    </lineage>
</organism>
<dbReference type="PROSITE" id="PS51257">
    <property type="entry name" value="PROKAR_LIPOPROTEIN"/>
    <property type="match status" value="1"/>
</dbReference>
<reference evidence="2 3" key="1">
    <citation type="submission" date="2018-08" db="EMBL/GenBank/DDBJ databases">
        <title>Microbacterium oxydans strain HG3.</title>
        <authorList>
            <person name="ORTET P."/>
        </authorList>
    </citation>
    <scope>NUCLEOTIDE SEQUENCE [LARGE SCALE GENOMIC DNA]</scope>
    <source>
        <strain evidence="2 3">HG3</strain>
    </source>
</reference>
<name>A0A147DXW5_9MICO</name>
<dbReference type="Proteomes" id="UP000274841">
    <property type="component" value="Chromosome"/>
</dbReference>
<gene>
    <name evidence="2" type="ORF">CVS54_03039</name>
</gene>
<dbReference type="EMBL" id="CP031422">
    <property type="protein sequence ID" value="AZS41680.1"/>
    <property type="molecule type" value="Genomic_DNA"/>
</dbReference>
<feature type="signal peptide" evidence="1">
    <location>
        <begin position="1"/>
        <end position="31"/>
    </location>
</feature>
<accession>A0A147DXW5</accession>
<sequence>MAGGTLRIRRITAALALALTAMALSGCTVFAPSYGVLDREAEPEDAVPDAVAEQDSGDVADLSSARLVGEHSGSSIWLLRGVEHGAVCVLAFPEDGEWGMACGGEGAPVEMSGPAGHFVTVPDDYPTPDGATRVSDNVYALSP</sequence>
<evidence type="ECO:0000256" key="1">
    <source>
        <dbReference type="SAM" id="SignalP"/>
    </source>
</evidence>
<protein>
    <submittedName>
        <fullName evidence="2">Uncharacterized protein</fullName>
    </submittedName>
</protein>
<dbReference type="RefSeq" id="WP_046747801.1">
    <property type="nucleotide sequence ID" value="NZ_CP031422.1"/>
</dbReference>
<keyword evidence="1" id="KW-0732">Signal</keyword>
<feature type="chain" id="PRO_5047119711" evidence="1">
    <location>
        <begin position="32"/>
        <end position="143"/>
    </location>
</feature>
<proteinExistence type="predicted"/>